<dbReference type="Pfam" id="PF10607">
    <property type="entry name" value="CTLH"/>
    <property type="match status" value="1"/>
</dbReference>
<dbReference type="STRING" id="37360.A0A0G4IL25"/>
<protein>
    <recommendedName>
        <fullName evidence="1">B30.2/SPRY domain-containing protein</fullName>
    </recommendedName>
</protein>
<dbReference type="AlphaFoldDB" id="A0A0G4IL25"/>
<reference evidence="3 5" key="2">
    <citation type="submission" date="2018-03" db="EMBL/GenBank/DDBJ databases">
        <authorList>
            <person name="Fogelqvist J."/>
        </authorList>
    </citation>
    <scope>NUCLEOTIDE SEQUENCE [LARGE SCALE GENOMIC DNA]</scope>
</reference>
<proteinExistence type="predicted"/>
<dbReference type="Proteomes" id="UP000290189">
    <property type="component" value="Unassembled WGS sequence"/>
</dbReference>
<evidence type="ECO:0000313" key="3">
    <source>
        <dbReference type="EMBL" id="SPR00059.1"/>
    </source>
</evidence>
<dbReference type="EMBL" id="CDSF01000035">
    <property type="protein sequence ID" value="CEO95792.1"/>
    <property type="molecule type" value="Genomic_DNA"/>
</dbReference>
<dbReference type="EMBL" id="OVEO01000013">
    <property type="protein sequence ID" value="SPR00059.1"/>
    <property type="molecule type" value="Genomic_DNA"/>
</dbReference>
<keyword evidence="4" id="KW-1185">Reference proteome</keyword>
<name>A0A0G4IL25_PLABS</name>
<dbReference type="OrthoDB" id="25503at2759"/>
<dbReference type="Pfam" id="PF00622">
    <property type="entry name" value="SPRY"/>
    <property type="match status" value="1"/>
</dbReference>
<geneLocation type="mitochondrion" evidence="3"/>
<dbReference type="PANTHER" id="PTHR12864">
    <property type="entry name" value="RAN BINDING PROTEIN 9-RELATED"/>
    <property type="match status" value="1"/>
</dbReference>
<dbReference type="Proteomes" id="UP000039324">
    <property type="component" value="Unassembled WGS sequence"/>
</dbReference>
<organism evidence="2 4">
    <name type="scientific">Plasmodiophora brassicae</name>
    <name type="common">Clubroot disease agent</name>
    <dbReference type="NCBI Taxonomy" id="37360"/>
    <lineage>
        <taxon>Eukaryota</taxon>
        <taxon>Sar</taxon>
        <taxon>Rhizaria</taxon>
        <taxon>Endomyxa</taxon>
        <taxon>Phytomyxea</taxon>
        <taxon>Plasmodiophorida</taxon>
        <taxon>Plasmodiophoridae</taxon>
        <taxon>Plasmodiophora</taxon>
    </lineage>
</organism>
<dbReference type="InterPro" id="IPR043136">
    <property type="entry name" value="B30.2/SPRY_sf"/>
</dbReference>
<sequence>MAQYAPQAMCFRSPGHPSYIEVFRDGLSLRFSSTLSQKPSDFVSAIRGSRPIPSCSCNVFYYEVTIVEAGQRGAITIGLADETADLMHRPGVDPSSVGYSATDGKVYSGQLSGKDYGPTFTTNDVVGCGISFYTNDIFFTINGRSLSTACSMKKLPVLFPIIALSSPGELVNVNFGTETFKFDVIAFERDERANQQARIAQSSVDRSLVEPLIQSYLVHHGYHSTYNAFEAAIVGRSDDRPTPSVAVESLPLRRQVIRLICNEDISQAVSVILANWPRVLDSPSLQCELHVLTFVKLVRQSPTMDAIKFAQDVLSRYAGQDAASQTLLNRAMMLLVDSGSSPLTSWEFRESVAMNVNRSILQSLGVDPTCLMTTFLRQLVAVHEAYRDENSKMGSPFNLDSAGTK</sequence>
<gene>
    <name evidence="2" type="ORF">PBRA_004505</name>
    <name evidence="3" type="ORF">PLBR_LOCUS7274</name>
</gene>
<dbReference type="InterPro" id="IPR013320">
    <property type="entry name" value="ConA-like_dom_sf"/>
</dbReference>
<dbReference type="InterPro" id="IPR050618">
    <property type="entry name" value="Ubq-SigPath_Reg"/>
</dbReference>
<evidence type="ECO:0000313" key="4">
    <source>
        <dbReference type="Proteomes" id="UP000039324"/>
    </source>
</evidence>
<feature type="domain" description="B30.2/SPRY" evidence="1">
    <location>
        <begin position="1"/>
        <end position="180"/>
    </location>
</feature>
<evidence type="ECO:0000259" key="1">
    <source>
        <dbReference type="PROSITE" id="PS50188"/>
    </source>
</evidence>
<dbReference type="InterPro" id="IPR001870">
    <property type="entry name" value="B30.2/SPRY"/>
</dbReference>
<dbReference type="PROSITE" id="PS50188">
    <property type="entry name" value="B302_SPRY"/>
    <property type="match status" value="1"/>
</dbReference>
<evidence type="ECO:0000313" key="5">
    <source>
        <dbReference type="Proteomes" id="UP000290189"/>
    </source>
</evidence>
<dbReference type="Gene3D" id="2.60.120.920">
    <property type="match status" value="1"/>
</dbReference>
<dbReference type="InterPro" id="IPR024964">
    <property type="entry name" value="CTLH/CRA"/>
</dbReference>
<evidence type="ECO:0000313" key="2">
    <source>
        <dbReference type="EMBL" id="CEO95792.1"/>
    </source>
</evidence>
<dbReference type="InterPro" id="IPR003877">
    <property type="entry name" value="SPRY_dom"/>
</dbReference>
<dbReference type="SUPFAM" id="SSF49899">
    <property type="entry name" value="Concanavalin A-like lectins/glucanases"/>
    <property type="match status" value="1"/>
</dbReference>
<accession>A0A0G4IL25</accession>
<reference evidence="2 4" key="1">
    <citation type="submission" date="2015-02" db="EMBL/GenBank/DDBJ databases">
        <authorList>
            <person name="Chooi Y.-H."/>
        </authorList>
    </citation>
    <scope>NUCLEOTIDE SEQUENCE [LARGE SCALE GENOMIC DNA]</scope>
    <source>
        <strain evidence="2">E3</strain>
    </source>
</reference>
<keyword evidence="3" id="KW-0496">Mitochondrion</keyword>
<dbReference type="SMART" id="SM00449">
    <property type="entry name" value="SPRY"/>
    <property type="match status" value="1"/>
</dbReference>